<sequence>MGGYRGRGEGQPVCFDQRTQETSEGNVSIIQELVIDDHDVNINTALRLFWCGAVWRSAGKKLENITKNQPVARTTPLQAHAYHNITSEAITETF</sequence>
<protein>
    <submittedName>
        <fullName evidence="1">Uncharacterized protein</fullName>
    </submittedName>
</protein>
<evidence type="ECO:0000313" key="1">
    <source>
        <dbReference type="EMBL" id="KAG7301428.1"/>
    </source>
</evidence>
<dbReference type="EMBL" id="JAHIBW010000019">
    <property type="protein sequence ID" value="KAG7301428.1"/>
    <property type="molecule type" value="Genomic_DNA"/>
</dbReference>
<name>A0ABQ7Q972_PLUXY</name>
<organism evidence="1 2">
    <name type="scientific">Plutella xylostella</name>
    <name type="common">Diamondback moth</name>
    <name type="synonym">Plutella maculipennis</name>
    <dbReference type="NCBI Taxonomy" id="51655"/>
    <lineage>
        <taxon>Eukaryota</taxon>
        <taxon>Metazoa</taxon>
        <taxon>Ecdysozoa</taxon>
        <taxon>Arthropoda</taxon>
        <taxon>Hexapoda</taxon>
        <taxon>Insecta</taxon>
        <taxon>Pterygota</taxon>
        <taxon>Neoptera</taxon>
        <taxon>Endopterygota</taxon>
        <taxon>Lepidoptera</taxon>
        <taxon>Glossata</taxon>
        <taxon>Ditrysia</taxon>
        <taxon>Yponomeutoidea</taxon>
        <taxon>Plutellidae</taxon>
        <taxon>Plutella</taxon>
    </lineage>
</organism>
<accession>A0ABQ7Q972</accession>
<comment type="caution">
    <text evidence="1">The sequence shown here is derived from an EMBL/GenBank/DDBJ whole genome shotgun (WGS) entry which is preliminary data.</text>
</comment>
<gene>
    <name evidence="1" type="ORF">JYU34_014375</name>
</gene>
<proteinExistence type="predicted"/>
<reference evidence="1 2" key="1">
    <citation type="submission" date="2021-06" db="EMBL/GenBank/DDBJ databases">
        <title>A haploid diamondback moth (Plutella xylostella L.) genome assembly resolves 31 chromosomes and identifies a diamide resistance mutation.</title>
        <authorList>
            <person name="Ward C.M."/>
            <person name="Perry K.D."/>
            <person name="Baker G."/>
            <person name="Powis K."/>
            <person name="Heckel D.G."/>
            <person name="Baxter S.W."/>
        </authorList>
    </citation>
    <scope>NUCLEOTIDE SEQUENCE [LARGE SCALE GENOMIC DNA]</scope>
    <source>
        <strain evidence="1 2">LV</strain>
        <tissue evidence="1">Single pupa</tissue>
    </source>
</reference>
<dbReference type="Proteomes" id="UP000823941">
    <property type="component" value="Chromosome 19"/>
</dbReference>
<evidence type="ECO:0000313" key="2">
    <source>
        <dbReference type="Proteomes" id="UP000823941"/>
    </source>
</evidence>
<keyword evidence="2" id="KW-1185">Reference proteome</keyword>